<dbReference type="PANTHER" id="PTHR23279">
    <property type="entry name" value="DEFECTIVE PROBOSCIS EXTENSION RESPONSE DPR -RELATED"/>
    <property type="match status" value="1"/>
</dbReference>
<dbReference type="PROSITE" id="PS50835">
    <property type="entry name" value="IG_LIKE"/>
    <property type="match status" value="1"/>
</dbReference>
<dbReference type="Proteomes" id="UP001292094">
    <property type="component" value="Unassembled WGS sequence"/>
</dbReference>
<evidence type="ECO:0000313" key="2">
    <source>
        <dbReference type="EMBL" id="KAK4303965.1"/>
    </source>
</evidence>
<dbReference type="InterPro" id="IPR036179">
    <property type="entry name" value="Ig-like_dom_sf"/>
</dbReference>
<dbReference type="CDD" id="cd00096">
    <property type="entry name" value="Ig"/>
    <property type="match status" value="1"/>
</dbReference>
<dbReference type="GO" id="GO:0050808">
    <property type="term" value="P:synapse organization"/>
    <property type="evidence" value="ECO:0007669"/>
    <property type="project" value="TreeGrafter"/>
</dbReference>
<dbReference type="InterPro" id="IPR013783">
    <property type="entry name" value="Ig-like_fold"/>
</dbReference>
<reference evidence="2" key="1">
    <citation type="submission" date="2023-11" db="EMBL/GenBank/DDBJ databases">
        <title>Genome assemblies of two species of porcelain crab, Petrolisthes cinctipes and Petrolisthes manimaculis (Anomura: Porcellanidae).</title>
        <authorList>
            <person name="Angst P."/>
        </authorList>
    </citation>
    <scope>NUCLEOTIDE SEQUENCE</scope>
    <source>
        <strain evidence="2">PB745_02</strain>
        <tissue evidence="2">Gill</tissue>
    </source>
</reference>
<accession>A0AAE1U2N1</accession>
<protein>
    <recommendedName>
        <fullName evidence="1">Ig-like domain-containing protein</fullName>
    </recommendedName>
</protein>
<organism evidence="2 3">
    <name type="scientific">Petrolisthes manimaculis</name>
    <dbReference type="NCBI Taxonomy" id="1843537"/>
    <lineage>
        <taxon>Eukaryota</taxon>
        <taxon>Metazoa</taxon>
        <taxon>Ecdysozoa</taxon>
        <taxon>Arthropoda</taxon>
        <taxon>Crustacea</taxon>
        <taxon>Multicrustacea</taxon>
        <taxon>Malacostraca</taxon>
        <taxon>Eumalacostraca</taxon>
        <taxon>Eucarida</taxon>
        <taxon>Decapoda</taxon>
        <taxon>Pleocyemata</taxon>
        <taxon>Anomura</taxon>
        <taxon>Galatheoidea</taxon>
        <taxon>Porcellanidae</taxon>
        <taxon>Petrolisthes</taxon>
    </lineage>
</organism>
<comment type="caution">
    <text evidence="2">The sequence shown here is derived from an EMBL/GenBank/DDBJ whole genome shotgun (WGS) entry which is preliminary data.</text>
</comment>
<feature type="non-terminal residue" evidence="2">
    <location>
        <position position="108"/>
    </location>
</feature>
<dbReference type="InterPro" id="IPR037448">
    <property type="entry name" value="Zig-8"/>
</dbReference>
<sequence length="108" mass="11594">VTWLHNSSELNINGVRKGGGVSVHTERHGPNLTSTLSLARVDRVDAGNYTCTPTHITPAVVTVFIVEEEIPAAMHHDSGAWRGRESRPPLTTLLYSTLAVLSCPPAPS</sequence>
<dbReference type="Gene3D" id="2.60.40.10">
    <property type="entry name" value="Immunoglobulins"/>
    <property type="match status" value="1"/>
</dbReference>
<dbReference type="AlphaFoldDB" id="A0AAE1U2N1"/>
<dbReference type="GO" id="GO:0032589">
    <property type="term" value="C:neuron projection membrane"/>
    <property type="evidence" value="ECO:0007669"/>
    <property type="project" value="TreeGrafter"/>
</dbReference>
<dbReference type="EMBL" id="JAWZYT010002503">
    <property type="protein sequence ID" value="KAK4303965.1"/>
    <property type="molecule type" value="Genomic_DNA"/>
</dbReference>
<feature type="domain" description="Ig-like" evidence="1">
    <location>
        <begin position="1"/>
        <end position="62"/>
    </location>
</feature>
<dbReference type="InterPro" id="IPR007110">
    <property type="entry name" value="Ig-like_dom"/>
</dbReference>
<gene>
    <name evidence="2" type="ORF">Pmani_024064</name>
</gene>
<evidence type="ECO:0000313" key="3">
    <source>
        <dbReference type="Proteomes" id="UP001292094"/>
    </source>
</evidence>
<name>A0AAE1U2N1_9EUCA</name>
<dbReference type="PANTHER" id="PTHR23279:SF6">
    <property type="entry name" value="DEFECTIVE PROBOSCIS EXTENSION RESPONSE 7, ISOFORM F"/>
    <property type="match status" value="1"/>
</dbReference>
<proteinExistence type="predicted"/>
<dbReference type="SUPFAM" id="SSF48726">
    <property type="entry name" value="Immunoglobulin"/>
    <property type="match status" value="1"/>
</dbReference>
<evidence type="ECO:0000259" key="1">
    <source>
        <dbReference type="PROSITE" id="PS50835"/>
    </source>
</evidence>
<keyword evidence="3" id="KW-1185">Reference proteome</keyword>